<sequence>MAAFMINGNEVDLGRKGASSFSRDLKTPGYILVQCKQELSAENKAQLKAAGANLREYVGEFTYLCFVNQTAAKSLEDLHWVADTIRYDASFKTTPMLKAKLAAFAKKLNTTEFPIAVVIHEDVTDSIDNLASLITKVAPHGKMMHASRRTIIVQLRLESSKDLRDIDEIAALDQVFAIELLPTFQASLNHARQIMQIDEVQWKYPSPTNGRYLGHNQVIAIADSGLDDGSMPANFAQYGTTGTSTDKYISNNYKDRNYYDPGNVVNNNTTFPRSPGHPAFAERVIGMTQFRPEGTGVIEPLRDSASGHGTFIAGCASSNPAVVVIDPQLDHDHLKVLGPGERPSERSAVVQGAAPKAKLFIIAFGWEPGMTNLEELFTLTYRAADGTLKVAPINNNSWNSVHQNEKDTQLGYGYLMGRKVDVATWGDPSVLVMFSAGNDGCTYTDTGAQIGGVASAKNCITVGATRNERPTEADHRAYHIQGEMADLNDLADFSNRGPTVSGRMKPDVVAPGACILAPRSLVKKGGKDENDLLDDKRYTISSGTSVSAPLVSGCAAILRQAYMEKNANLPPPSAALLKALIINGATDLEGHSAWICEHNQDRNKGFTKAVIPKAPNGLEGHGRVNLDDSLRSIVAVGTFHGGTTDNISIALGEEVQVATWVSDEPSDINVTLAWTDPPGEAMQQYFTMRVVNKPLTKPPNNLVETYLVDETQEWRYQDGSRPKKPGENSMPVKHAENNVQRARKTNAPAGLTEVYVTCVRTYRELPSATCVIAWSVVPTKYVPPAPPGWFWNMVNTAMTATGIN</sequence>
<reference evidence="1" key="1">
    <citation type="submission" date="2022-10" db="EMBL/GenBank/DDBJ databases">
        <title>Culturing micro-colonial fungi from biological soil crusts in the Mojave desert and describing Neophaeococcomyces mojavensis, and introducing the new genera and species Taxawa tesnikishii.</title>
        <authorList>
            <person name="Kurbessoian T."/>
            <person name="Stajich J.E."/>
        </authorList>
    </citation>
    <scope>NUCLEOTIDE SEQUENCE</scope>
    <source>
        <strain evidence="1">JES_112</strain>
    </source>
</reference>
<accession>A0ACC3A464</accession>
<keyword evidence="2" id="KW-1185">Reference proteome</keyword>
<dbReference type="Proteomes" id="UP001172386">
    <property type="component" value="Unassembled WGS sequence"/>
</dbReference>
<dbReference type="EMBL" id="JAPDRQ010000104">
    <property type="protein sequence ID" value="KAJ9655106.1"/>
    <property type="molecule type" value="Genomic_DNA"/>
</dbReference>
<protein>
    <submittedName>
        <fullName evidence="1">Uncharacterized protein</fullName>
    </submittedName>
</protein>
<comment type="caution">
    <text evidence="1">The sequence shown here is derived from an EMBL/GenBank/DDBJ whole genome shotgun (WGS) entry which is preliminary data.</text>
</comment>
<organism evidence="1 2">
    <name type="scientific">Neophaeococcomyces mojaviensis</name>
    <dbReference type="NCBI Taxonomy" id="3383035"/>
    <lineage>
        <taxon>Eukaryota</taxon>
        <taxon>Fungi</taxon>
        <taxon>Dikarya</taxon>
        <taxon>Ascomycota</taxon>
        <taxon>Pezizomycotina</taxon>
        <taxon>Eurotiomycetes</taxon>
        <taxon>Chaetothyriomycetidae</taxon>
        <taxon>Chaetothyriales</taxon>
        <taxon>Chaetothyriales incertae sedis</taxon>
        <taxon>Neophaeococcomyces</taxon>
    </lineage>
</organism>
<proteinExistence type="predicted"/>
<evidence type="ECO:0000313" key="1">
    <source>
        <dbReference type="EMBL" id="KAJ9655106.1"/>
    </source>
</evidence>
<evidence type="ECO:0000313" key="2">
    <source>
        <dbReference type="Proteomes" id="UP001172386"/>
    </source>
</evidence>
<name>A0ACC3A464_9EURO</name>
<gene>
    <name evidence="1" type="ORF">H2198_005962</name>
</gene>